<dbReference type="Proteomes" id="UP000887226">
    <property type="component" value="Unassembled WGS sequence"/>
</dbReference>
<dbReference type="SUPFAM" id="SSF53383">
    <property type="entry name" value="PLP-dependent transferases"/>
    <property type="match status" value="1"/>
</dbReference>
<dbReference type="GO" id="GO:0030170">
    <property type="term" value="F:pyridoxal phosphate binding"/>
    <property type="evidence" value="ECO:0007669"/>
    <property type="project" value="InterPro"/>
</dbReference>
<dbReference type="InterPro" id="IPR015424">
    <property type="entry name" value="PyrdxlP-dep_Trfase"/>
</dbReference>
<gene>
    <name evidence="7" type="ORF">BJ878DRAFT_323295</name>
</gene>
<protein>
    <submittedName>
        <fullName evidence="7">Pyridoxal phosphate-dependent transferase</fullName>
    </submittedName>
</protein>
<dbReference type="GO" id="GO:0008483">
    <property type="term" value="F:transaminase activity"/>
    <property type="evidence" value="ECO:0007669"/>
    <property type="project" value="UniProtKB-KW"/>
</dbReference>
<reference evidence="7" key="1">
    <citation type="journal article" date="2021" name="IMA Fungus">
        <title>Genomic characterization of three marine fungi, including Emericellopsis atlantica sp. nov. with signatures of a generalist lifestyle and marine biomass degradation.</title>
        <authorList>
            <person name="Hagestad O.C."/>
            <person name="Hou L."/>
            <person name="Andersen J.H."/>
            <person name="Hansen E.H."/>
            <person name="Altermark B."/>
            <person name="Li C."/>
            <person name="Kuhnert E."/>
            <person name="Cox R.J."/>
            <person name="Crous P.W."/>
            <person name="Spatafora J.W."/>
            <person name="Lail K."/>
            <person name="Amirebrahimi M."/>
            <person name="Lipzen A."/>
            <person name="Pangilinan J."/>
            <person name="Andreopoulos W."/>
            <person name="Hayes R.D."/>
            <person name="Ng V."/>
            <person name="Grigoriev I.V."/>
            <person name="Jackson S.A."/>
            <person name="Sutton T.D.S."/>
            <person name="Dobson A.D.W."/>
            <person name="Rama T."/>
        </authorList>
    </citation>
    <scope>NUCLEOTIDE SEQUENCE</scope>
    <source>
        <strain evidence="7">TRa3180A</strain>
    </source>
</reference>
<comment type="caution">
    <text evidence="7">The sequence shown here is derived from an EMBL/GenBank/DDBJ whole genome shotgun (WGS) entry which is preliminary data.</text>
</comment>
<dbReference type="EMBL" id="MU253824">
    <property type="protein sequence ID" value="KAG9245936.1"/>
    <property type="molecule type" value="Genomic_DNA"/>
</dbReference>
<dbReference type="AlphaFoldDB" id="A0A9P7Z613"/>
<evidence type="ECO:0000256" key="2">
    <source>
        <dbReference type="ARBA" id="ARBA00007441"/>
    </source>
</evidence>
<comment type="similarity">
    <text evidence="2">Belongs to the class-I pyridoxal-phosphate-dependent aminotransferase family.</text>
</comment>
<proteinExistence type="inferred from homology"/>
<feature type="domain" description="Aminotransferase class I/classII large" evidence="6">
    <location>
        <begin position="129"/>
        <end position="416"/>
    </location>
</feature>
<accession>A0A9P7Z613</accession>
<evidence type="ECO:0000256" key="5">
    <source>
        <dbReference type="ARBA" id="ARBA00022898"/>
    </source>
</evidence>
<evidence type="ECO:0000259" key="6">
    <source>
        <dbReference type="Pfam" id="PF00155"/>
    </source>
</evidence>
<evidence type="ECO:0000313" key="7">
    <source>
        <dbReference type="EMBL" id="KAG9245936.1"/>
    </source>
</evidence>
<evidence type="ECO:0000313" key="8">
    <source>
        <dbReference type="Proteomes" id="UP000887226"/>
    </source>
</evidence>
<comment type="cofactor">
    <cofactor evidence="1">
        <name>pyridoxal 5'-phosphate</name>
        <dbReference type="ChEBI" id="CHEBI:597326"/>
    </cofactor>
</comment>
<evidence type="ECO:0000256" key="4">
    <source>
        <dbReference type="ARBA" id="ARBA00022679"/>
    </source>
</evidence>
<dbReference type="GO" id="GO:1901605">
    <property type="term" value="P:alpha-amino acid metabolic process"/>
    <property type="evidence" value="ECO:0007669"/>
    <property type="project" value="TreeGrafter"/>
</dbReference>
<name>A0A9P7Z613_9HELO</name>
<organism evidence="7 8">
    <name type="scientific">Calycina marina</name>
    <dbReference type="NCBI Taxonomy" id="1763456"/>
    <lineage>
        <taxon>Eukaryota</taxon>
        <taxon>Fungi</taxon>
        <taxon>Dikarya</taxon>
        <taxon>Ascomycota</taxon>
        <taxon>Pezizomycotina</taxon>
        <taxon>Leotiomycetes</taxon>
        <taxon>Helotiales</taxon>
        <taxon>Pezizellaceae</taxon>
        <taxon>Calycina</taxon>
    </lineage>
</organism>
<dbReference type="PANTHER" id="PTHR42790:SF1">
    <property type="entry name" value="AROMATIC AMINO ACID AMINOTRANSFERASE, HYPOTHETICAL (EUROFUNG)"/>
    <property type="match status" value="1"/>
</dbReference>
<dbReference type="InterPro" id="IPR004839">
    <property type="entry name" value="Aminotransferase_I/II_large"/>
</dbReference>
<dbReference type="InterPro" id="IPR015421">
    <property type="entry name" value="PyrdxlP-dep_Trfase_major"/>
</dbReference>
<dbReference type="Gene3D" id="3.40.640.10">
    <property type="entry name" value="Type I PLP-dependent aspartate aminotransferase-like (Major domain)"/>
    <property type="match status" value="1"/>
</dbReference>
<keyword evidence="4 7" id="KW-0808">Transferase</keyword>
<sequence length="613" mass="68279">MADFEHAYQGGTAPSFAAMEPLDFSHYYSRTTVARQASSMKDFYKYFMIPGIGNLAGGLPNRKYFPYDTLEAQVAQPSRWVATPNDPNALAEKLAAASSVKKKKSDTSAPIHMTVPHGAKSSNPLTKIDLDTALQYGTAQGYPPLYSFLRQFTRDHLQPNIPYKGGAEIILTVGNTDGFSKTLECLSNPWNPDHDWIGEREGILVEAFSYPNALGAVRPRGLTVTPVAIDGEGLVADGPGGMEDVLANWDTSLGKRPHLLYTVTIGQNPTSGVLSLQRRKELYAVCSKYNVIIIEDEPYWYLQFPSAATLEAMARGTTPPTPVAHTLGKSSGYPYLDSLVPSFLNVDTDGRVVRLDTFSKTVAPGCRVGWITAQPNIIERLLRITETSTQQPSGFVQSMLAELVMGPQVSLEEFKKKSRDDQASFSGWKMDGWVRWIEGLRGSYERRMQRMSTILDDGQFYVKQGTPNKAADSEWAVISKTQMYSFDWPRGGMFIWVKLHFETHPLFSAVPAQRLAHALWIFFTLKPYLVLVSPGAMFSPTDEIREAEGYKYFRLCFAAVEEPEIERCSNSFANAVQKFWTIKSVEDLDRIDGDADSYEAQPELMDLSSIMGC</sequence>
<dbReference type="CDD" id="cd00609">
    <property type="entry name" value="AAT_like"/>
    <property type="match status" value="1"/>
</dbReference>
<dbReference type="PANTHER" id="PTHR42790">
    <property type="entry name" value="AMINOTRANSFERASE"/>
    <property type="match status" value="1"/>
</dbReference>
<evidence type="ECO:0000256" key="1">
    <source>
        <dbReference type="ARBA" id="ARBA00001933"/>
    </source>
</evidence>
<keyword evidence="3" id="KW-0032">Aminotransferase</keyword>
<evidence type="ECO:0000256" key="3">
    <source>
        <dbReference type="ARBA" id="ARBA00022576"/>
    </source>
</evidence>
<dbReference type="Pfam" id="PF00155">
    <property type="entry name" value="Aminotran_1_2"/>
    <property type="match status" value="1"/>
</dbReference>
<dbReference type="InterPro" id="IPR050859">
    <property type="entry name" value="Class-I_PLP-dep_aminotransf"/>
</dbReference>
<keyword evidence="8" id="KW-1185">Reference proteome</keyword>
<keyword evidence="5" id="KW-0663">Pyridoxal phosphate</keyword>
<dbReference type="OrthoDB" id="691673at2759"/>